<dbReference type="EMBL" id="JAQQWM010000008">
    <property type="protein sequence ID" value="KAK8054209.1"/>
    <property type="molecule type" value="Genomic_DNA"/>
</dbReference>
<dbReference type="PANTHER" id="PTHR35041:SF3">
    <property type="entry name" value="FORMYLMETHIONINE DEFORMYLASE-LIKE PROTEIN"/>
    <property type="match status" value="1"/>
</dbReference>
<evidence type="ECO:0000313" key="2">
    <source>
        <dbReference type="Proteomes" id="UP001446871"/>
    </source>
</evidence>
<sequence>MAPGGIALDNNVKPLKPPFPEHLGTFRTEPVIWIGYSTMTGSDTPPDNSSEPGWNDYYTPKTFVCEMYETVYIVEFKHSGGLQFIEVKDRKYITPILNTTYRPGMDANDGTNDNITASSESNYVYPHNMSRYRYVAAYHSLGFAFRDTINGTLVLNPVGYPVANTKAYKTKLFDTRKDYFPVPNLMEATQGLFEDILLSMFNYPQLLVVAWEAESDRKAGEREGDESTMYPCVKSKPENRFRYHPLELGAVYGVSVLPAAAAIRIGTISVIQNGGVLKNTRFSSMATLLQHCGYKFEILGEPAPHMRRTSDS</sequence>
<accession>A0ABR1U5P4</accession>
<gene>
    <name evidence="1" type="ORF">PG996_013510</name>
</gene>
<comment type="caution">
    <text evidence="1">The sequence shown here is derived from an EMBL/GenBank/DDBJ whole genome shotgun (WGS) entry which is preliminary data.</text>
</comment>
<dbReference type="Proteomes" id="UP001446871">
    <property type="component" value="Unassembled WGS sequence"/>
</dbReference>
<evidence type="ECO:0000313" key="1">
    <source>
        <dbReference type="EMBL" id="KAK8054209.1"/>
    </source>
</evidence>
<protein>
    <submittedName>
        <fullName evidence="1">Uncharacterized protein</fullName>
    </submittedName>
</protein>
<name>A0ABR1U5P4_9PEZI</name>
<reference evidence="1 2" key="1">
    <citation type="submission" date="2023-01" db="EMBL/GenBank/DDBJ databases">
        <title>Analysis of 21 Apiospora genomes using comparative genomics revels a genus with tremendous synthesis potential of carbohydrate active enzymes and secondary metabolites.</title>
        <authorList>
            <person name="Sorensen T."/>
        </authorList>
    </citation>
    <scope>NUCLEOTIDE SEQUENCE [LARGE SCALE GENOMIC DNA]</scope>
    <source>
        <strain evidence="1 2">CBS 83171</strain>
    </source>
</reference>
<dbReference type="PANTHER" id="PTHR35041">
    <property type="entry name" value="MEDIATOR OF RNA POLYMERASE II TRANSCRIPTION SUBUNIT 1"/>
    <property type="match status" value="1"/>
</dbReference>
<proteinExistence type="predicted"/>
<keyword evidence="2" id="KW-1185">Reference proteome</keyword>
<organism evidence="1 2">
    <name type="scientific">Apiospora saccharicola</name>
    <dbReference type="NCBI Taxonomy" id="335842"/>
    <lineage>
        <taxon>Eukaryota</taxon>
        <taxon>Fungi</taxon>
        <taxon>Dikarya</taxon>
        <taxon>Ascomycota</taxon>
        <taxon>Pezizomycotina</taxon>
        <taxon>Sordariomycetes</taxon>
        <taxon>Xylariomycetidae</taxon>
        <taxon>Amphisphaeriales</taxon>
        <taxon>Apiosporaceae</taxon>
        <taxon>Apiospora</taxon>
    </lineage>
</organism>